<accession>A0A8H7CAK2</accession>
<evidence type="ECO:0000256" key="1">
    <source>
        <dbReference type="ARBA" id="ARBA00004123"/>
    </source>
</evidence>
<name>A0A8H7CAK2_AGABI</name>
<feature type="compositionally biased region" description="Low complexity" evidence="5">
    <location>
        <begin position="771"/>
        <end position="792"/>
    </location>
</feature>
<dbReference type="Pfam" id="PF00172">
    <property type="entry name" value="Zn_clus"/>
    <property type="match status" value="1"/>
</dbReference>
<feature type="region of interest" description="Disordered" evidence="5">
    <location>
        <begin position="669"/>
        <end position="701"/>
    </location>
</feature>
<dbReference type="GO" id="GO:0005634">
    <property type="term" value="C:nucleus"/>
    <property type="evidence" value="ECO:0007669"/>
    <property type="project" value="UniProtKB-SubCell"/>
</dbReference>
<keyword evidence="2" id="KW-0479">Metal-binding</keyword>
<dbReference type="GO" id="GO:0003677">
    <property type="term" value="F:DNA binding"/>
    <property type="evidence" value="ECO:0007669"/>
    <property type="project" value="InterPro"/>
</dbReference>
<dbReference type="CDD" id="cd12148">
    <property type="entry name" value="fungal_TF_MHR"/>
    <property type="match status" value="1"/>
</dbReference>
<feature type="domain" description="Zn(2)-C6 fungal-type" evidence="6">
    <location>
        <begin position="27"/>
        <end position="56"/>
    </location>
</feature>
<dbReference type="InterPro" id="IPR050613">
    <property type="entry name" value="Sec_Metabolite_Reg"/>
</dbReference>
<dbReference type="PANTHER" id="PTHR31001:SF56">
    <property type="entry name" value="ZN(2)-C6 FUNGAL-TYPE DOMAIN-CONTAINING PROTEIN"/>
    <property type="match status" value="1"/>
</dbReference>
<dbReference type="AlphaFoldDB" id="A0A8H7CAK2"/>
<evidence type="ECO:0000259" key="6">
    <source>
        <dbReference type="PROSITE" id="PS50048"/>
    </source>
</evidence>
<keyword evidence="4" id="KW-0175">Coiled coil</keyword>
<comment type="subcellular location">
    <subcellularLocation>
        <location evidence="1">Nucleus</location>
    </subcellularLocation>
</comment>
<comment type="caution">
    <text evidence="7">The sequence shown here is derived from an EMBL/GenBank/DDBJ whole genome shotgun (WGS) entry which is preliminary data.</text>
</comment>
<evidence type="ECO:0000256" key="5">
    <source>
        <dbReference type="SAM" id="MobiDB-lite"/>
    </source>
</evidence>
<dbReference type="PROSITE" id="PS00463">
    <property type="entry name" value="ZN2_CY6_FUNGAL_1"/>
    <property type="match status" value="1"/>
</dbReference>
<gene>
    <name evidence="7" type="ORF">Agabi119p4_6588</name>
</gene>
<dbReference type="SMART" id="SM00066">
    <property type="entry name" value="GAL4"/>
    <property type="match status" value="1"/>
</dbReference>
<evidence type="ECO:0000313" key="7">
    <source>
        <dbReference type="EMBL" id="KAF7770614.1"/>
    </source>
</evidence>
<feature type="compositionally biased region" description="Low complexity" evidence="5">
    <location>
        <begin position="818"/>
        <end position="842"/>
    </location>
</feature>
<evidence type="ECO:0000256" key="2">
    <source>
        <dbReference type="ARBA" id="ARBA00022723"/>
    </source>
</evidence>
<dbReference type="Pfam" id="PF04082">
    <property type="entry name" value="Fungal_trans"/>
    <property type="match status" value="1"/>
</dbReference>
<keyword evidence="3" id="KW-0539">Nucleus</keyword>
<feature type="compositionally biased region" description="Low complexity" evidence="5">
    <location>
        <begin position="672"/>
        <end position="686"/>
    </location>
</feature>
<proteinExistence type="predicted"/>
<dbReference type="Gene3D" id="4.10.240.10">
    <property type="entry name" value="Zn(2)-C6 fungal-type DNA-binding domain"/>
    <property type="match status" value="1"/>
</dbReference>
<dbReference type="InterPro" id="IPR036864">
    <property type="entry name" value="Zn2-C6_fun-type_DNA-bd_sf"/>
</dbReference>
<dbReference type="PANTHER" id="PTHR31001">
    <property type="entry name" value="UNCHARACTERIZED TRANSCRIPTIONAL REGULATORY PROTEIN"/>
    <property type="match status" value="1"/>
</dbReference>
<dbReference type="InterPro" id="IPR001138">
    <property type="entry name" value="Zn2Cys6_DnaBD"/>
</dbReference>
<organism evidence="7 8">
    <name type="scientific">Agaricus bisporus var. burnettii</name>
    <dbReference type="NCBI Taxonomy" id="192524"/>
    <lineage>
        <taxon>Eukaryota</taxon>
        <taxon>Fungi</taxon>
        <taxon>Dikarya</taxon>
        <taxon>Basidiomycota</taxon>
        <taxon>Agaricomycotina</taxon>
        <taxon>Agaricomycetes</taxon>
        <taxon>Agaricomycetidae</taxon>
        <taxon>Agaricales</taxon>
        <taxon>Agaricineae</taxon>
        <taxon>Agaricaceae</taxon>
        <taxon>Agaricus</taxon>
    </lineage>
</organism>
<dbReference type="PROSITE" id="PS50048">
    <property type="entry name" value="ZN2_CY6_FUNGAL_2"/>
    <property type="match status" value="1"/>
</dbReference>
<sequence length="903" mass="101182">MASLLAAHKDDSSSLVHRNKRRGVALSCAECRRLKLKCSRVFPCSNCVKKGCAAICPEGSLTTGKGNRFVLANTEVLHEKINQLANRVRHLEDALAESHSRYSEQPHHLLSDELLQIKRPLERERMNEVAQKEEKVEQSDSIDAMGSLSISQDGRSTFFGTTANSWYLLQNEGGSDDEDDSSSTQDQMIPADLSWLTSAFPFNNVGIKSALDIRTTITGYLPDANTARTLCDIYFRHASWMYTPITELDFFENMFRPTYDQSVSPQEPLGAHALAVLFLVLALGTLLKLDAPPHSPQAMQYYQLGRASLALESILEEQSIPAIQALLLMCHFMFLSEMGSPRWVIMGIVVKMAHSIGLHRDSGKWKLNPEETLKRRALFYELLTYDSWQSLTYGRPPSLSSAHIDTRFPHETTTNAQGEIEMSFAAWKHRFSALCLSVVHDQAFGARTPSYKVVTDLDKKVRNFYVPPSLQIPGFGGSKIGTEVERPTVQLTMQRYITFAIREMTLFYMHRGFFAQALEDNPNDPLGSKYSQSVLAAYGSACTFIGLIESLFQQQPELTERMWFLFTHVFSCSIVLGSMAIKTQMQLAPSALSYLETAYNLFSRVSDNTRTSKILPILGNLRERARAALSEKSSVSLQAEAARITGANPKIKSEVNELSALGGMTRLVARRSSQSPSYTSSPVSQPASPPVMPTEPVSPALTYQSSPMQEYQSWAPYTMNQGYGMEAQEYPSYQSVHGVVQQMNAGPPQSPQQHHQQHQQHQPHSHHRHQSSLSPHQQMSLQQQTTHSQQQMLRQTSLPSRMPQQHQHNPVLGHHHSQSMSMQQQSSPVSPHIPQQQQQQQQAAMYNGNQIQQLAGGVLPEFFGYAGANDYSAQVQMISSSPESTTPPDLNVTWYNFMSQFRQ</sequence>
<feature type="compositionally biased region" description="Polar residues" evidence="5">
    <location>
        <begin position="793"/>
        <end position="808"/>
    </location>
</feature>
<feature type="coiled-coil region" evidence="4">
    <location>
        <begin position="74"/>
        <end position="101"/>
    </location>
</feature>
<dbReference type="SUPFAM" id="SSF57701">
    <property type="entry name" value="Zn2/Cys6 DNA-binding domain"/>
    <property type="match status" value="1"/>
</dbReference>
<feature type="region of interest" description="Disordered" evidence="5">
    <location>
        <begin position="742"/>
        <end position="844"/>
    </location>
</feature>
<dbReference type="CDD" id="cd00067">
    <property type="entry name" value="GAL4"/>
    <property type="match status" value="1"/>
</dbReference>
<reference evidence="7 8" key="1">
    <citation type="journal article" name="Sci. Rep.">
        <title>Telomere-to-telomere assembled and centromere annotated genomes of the two main subspecies of the button mushroom Agaricus bisporus reveal especially polymorphic chromosome ends.</title>
        <authorList>
            <person name="Sonnenberg A.S.M."/>
            <person name="Sedaghat-Telgerd N."/>
            <person name="Lavrijssen B."/>
            <person name="Ohm R.A."/>
            <person name="Hendrickx P.M."/>
            <person name="Scholtmeijer K."/>
            <person name="Baars J.J.P."/>
            <person name="van Peer A."/>
        </authorList>
    </citation>
    <scope>NUCLEOTIDE SEQUENCE [LARGE SCALE GENOMIC DNA]</scope>
    <source>
        <strain evidence="7 8">H119_p4</strain>
    </source>
</reference>
<dbReference type="InterPro" id="IPR007219">
    <property type="entry name" value="XnlR_reg_dom"/>
</dbReference>
<dbReference type="GO" id="GO:0006351">
    <property type="term" value="P:DNA-templated transcription"/>
    <property type="evidence" value="ECO:0007669"/>
    <property type="project" value="InterPro"/>
</dbReference>
<evidence type="ECO:0000313" key="8">
    <source>
        <dbReference type="Proteomes" id="UP000629468"/>
    </source>
</evidence>
<dbReference type="EMBL" id="JABXXO010000009">
    <property type="protein sequence ID" value="KAF7770614.1"/>
    <property type="molecule type" value="Genomic_DNA"/>
</dbReference>
<dbReference type="Proteomes" id="UP000629468">
    <property type="component" value="Unassembled WGS sequence"/>
</dbReference>
<protein>
    <submittedName>
        <fullName evidence="7">Transcriptional regulator family: Fungal Specific TF</fullName>
    </submittedName>
</protein>
<dbReference type="GO" id="GO:0000981">
    <property type="term" value="F:DNA-binding transcription factor activity, RNA polymerase II-specific"/>
    <property type="evidence" value="ECO:0007669"/>
    <property type="project" value="InterPro"/>
</dbReference>
<dbReference type="GO" id="GO:0008270">
    <property type="term" value="F:zinc ion binding"/>
    <property type="evidence" value="ECO:0007669"/>
    <property type="project" value="InterPro"/>
</dbReference>
<evidence type="ECO:0000256" key="4">
    <source>
        <dbReference type="SAM" id="Coils"/>
    </source>
</evidence>
<evidence type="ECO:0000256" key="3">
    <source>
        <dbReference type="ARBA" id="ARBA00023242"/>
    </source>
</evidence>
<feature type="compositionally biased region" description="Basic residues" evidence="5">
    <location>
        <begin position="755"/>
        <end position="770"/>
    </location>
</feature>
<dbReference type="SMART" id="SM00906">
    <property type="entry name" value="Fungal_trans"/>
    <property type="match status" value="1"/>
</dbReference>